<gene>
    <name evidence="2" type="primary">ampE</name>
    <name evidence="2" type="ORF">ACFOHL_04860</name>
</gene>
<accession>A0ABV7FQ15</accession>
<dbReference type="Proteomes" id="UP001595478">
    <property type="component" value="Unassembled WGS sequence"/>
</dbReference>
<dbReference type="PANTHER" id="PTHR38684:SF1">
    <property type="entry name" value="PROTEIN AMPE"/>
    <property type="match status" value="1"/>
</dbReference>
<keyword evidence="1" id="KW-0812">Transmembrane</keyword>
<name>A0ABV7FQ15_9ALTE</name>
<feature type="transmembrane region" description="Helical" evidence="1">
    <location>
        <begin position="48"/>
        <end position="68"/>
    </location>
</feature>
<feature type="transmembrane region" description="Helical" evidence="1">
    <location>
        <begin position="138"/>
        <end position="159"/>
    </location>
</feature>
<dbReference type="Pfam" id="PF17113">
    <property type="entry name" value="AmpE"/>
    <property type="match status" value="1"/>
</dbReference>
<keyword evidence="1" id="KW-1133">Transmembrane helix</keyword>
<dbReference type="InterPro" id="IPR031347">
    <property type="entry name" value="AmpE"/>
</dbReference>
<protein>
    <submittedName>
        <fullName evidence="2">Regulatory signaling modulator protein AmpE</fullName>
    </submittedName>
</protein>
<keyword evidence="3" id="KW-1185">Reference proteome</keyword>
<evidence type="ECO:0000313" key="3">
    <source>
        <dbReference type="Proteomes" id="UP001595478"/>
    </source>
</evidence>
<dbReference type="InterPro" id="IPR052966">
    <property type="entry name" value="Beta-lactamase_Reg"/>
</dbReference>
<evidence type="ECO:0000313" key="2">
    <source>
        <dbReference type="EMBL" id="MFC3120937.1"/>
    </source>
</evidence>
<sequence>MTLFALLIVMALERVSKKSAMFHIATISQLYFKLWIDKGNLRDKPNYLWVVCIAAIPAILCFMLFAWLPLFFELLVSILILWVCLGCPVTRKTYRDYLAAANRGDFQACSLHSMNFGNQGGELDNVGKQLVLVNYRQYTSVILFFVVLGAPGLVFYSIVKELSIQCKEKHGRVEDETAADKILFVLDWLPVRFTTFGFLIVGHFTNALSAWLHIVLETKINTYDALAKVAVAAEDVSKCDKHLTEPLQLVKLVKRNVVFVLMAVAVATMVGLVR</sequence>
<organism evidence="2 3">
    <name type="scientific">Agaribacter flavus</name>
    <dbReference type="NCBI Taxonomy" id="1902781"/>
    <lineage>
        <taxon>Bacteria</taxon>
        <taxon>Pseudomonadati</taxon>
        <taxon>Pseudomonadota</taxon>
        <taxon>Gammaproteobacteria</taxon>
        <taxon>Alteromonadales</taxon>
        <taxon>Alteromonadaceae</taxon>
        <taxon>Agaribacter</taxon>
    </lineage>
</organism>
<reference evidence="3" key="1">
    <citation type="journal article" date="2019" name="Int. J. Syst. Evol. Microbiol.">
        <title>The Global Catalogue of Microorganisms (GCM) 10K type strain sequencing project: providing services to taxonomists for standard genome sequencing and annotation.</title>
        <authorList>
            <consortium name="The Broad Institute Genomics Platform"/>
            <consortium name="The Broad Institute Genome Sequencing Center for Infectious Disease"/>
            <person name="Wu L."/>
            <person name="Ma J."/>
        </authorList>
    </citation>
    <scope>NUCLEOTIDE SEQUENCE [LARGE SCALE GENOMIC DNA]</scope>
    <source>
        <strain evidence="3">KCTC 52473</strain>
    </source>
</reference>
<keyword evidence="1" id="KW-0472">Membrane</keyword>
<dbReference type="EMBL" id="JBHRSW010000006">
    <property type="protein sequence ID" value="MFC3120937.1"/>
    <property type="molecule type" value="Genomic_DNA"/>
</dbReference>
<dbReference type="PANTHER" id="PTHR38684">
    <property type="entry name" value="PROTEIN AMPE"/>
    <property type="match status" value="1"/>
</dbReference>
<feature type="transmembrane region" description="Helical" evidence="1">
    <location>
        <begin position="256"/>
        <end position="273"/>
    </location>
</feature>
<dbReference type="RefSeq" id="WP_376919077.1">
    <property type="nucleotide sequence ID" value="NZ_JBHRSW010000006.1"/>
</dbReference>
<evidence type="ECO:0000256" key="1">
    <source>
        <dbReference type="SAM" id="Phobius"/>
    </source>
</evidence>
<comment type="caution">
    <text evidence="2">The sequence shown here is derived from an EMBL/GenBank/DDBJ whole genome shotgun (WGS) entry which is preliminary data.</text>
</comment>
<feature type="transmembrane region" description="Helical" evidence="1">
    <location>
        <begin position="74"/>
        <end position="90"/>
    </location>
</feature>
<proteinExistence type="predicted"/>
<feature type="transmembrane region" description="Helical" evidence="1">
    <location>
        <begin position="193"/>
        <end position="216"/>
    </location>
</feature>